<evidence type="ECO:0000256" key="3">
    <source>
        <dbReference type="ARBA" id="ARBA00023125"/>
    </source>
</evidence>
<protein>
    <submittedName>
        <fullName evidence="6">LysR family transcriptional regulator</fullName>
    </submittedName>
</protein>
<dbReference type="InterPro" id="IPR005119">
    <property type="entry name" value="LysR_subst-bd"/>
</dbReference>
<dbReference type="Gene3D" id="1.10.10.10">
    <property type="entry name" value="Winged helix-like DNA-binding domain superfamily/Winged helix DNA-binding domain"/>
    <property type="match status" value="1"/>
</dbReference>
<accession>A0ABN3VH97</accession>
<dbReference type="EMBL" id="BAAAUX010000017">
    <property type="protein sequence ID" value="GAA2803048.1"/>
    <property type="molecule type" value="Genomic_DNA"/>
</dbReference>
<proteinExistence type="inferred from homology"/>
<gene>
    <name evidence="6" type="ORF">GCM10010470_42660</name>
</gene>
<feature type="domain" description="HTH lysR-type" evidence="5">
    <location>
        <begin position="1"/>
        <end position="58"/>
    </location>
</feature>
<comment type="caution">
    <text evidence="6">The sequence shown here is derived from an EMBL/GenBank/DDBJ whole genome shotgun (WGS) entry which is preliminary data.</text>
</comment>
<keyword evidence="3" id="KW-0238">DNA-binding</keyword>
<evidence type="ECO:0000256" key="1">
    <source>
        <dbReference type="ARBA" id="ARBA00009437"/>
    </source>
</evidence>
<dbReference type="PROSITE" id="PS50931">
    <property type="entry name" value="HTH_LYSR"/>
    <property type="match status" value="1"/>
</dbReference>
<dbReference type="RefSeq" id="WP_344682371.1">
    <property type="nucleotide sequence ID" value="NZ_BAAAUX010000017.1"/>
</dbReference>
<dbReference type="Proteomes" id="UP001500979">
    <property type="component" value="Unassembled WGS sequence"/>
</dbReference>
<evidence type="ECO:0000256" key="2">
    <source>
        <dbReference type="ARBA" id="ARBA00023015"/>
    </source>
</evidence>
<dbReference type="CDD" id="cd05466">
    <property type="entry name" value="PBP2_LTTR_substrate"/>
    <property type="match status" value="1"/>
</dbReference>
<dbReference type="InterPro" id="IPR036390">
    <property type="entry name" value="WH_DNA-bd_sf"/>
</dbReference>
<dbReference type="PANTHER" id="PTHR30126">
    <property type="entry name" value="HTH-TYPE TRANSCRIPTIONAL REGULATOR"/>
    <property type="match status" value="1"/>
</dbReference>
<dbReference type="PANTHER" id="PTHR30126:SF39">
    <property type="entry name" value="HTH-TYPE TRANSCRIPTIONAL REGULATOR CYSL"/>
    <property type="match status" value="1"/>
</dbReference>
<keyword evidence="4" id="KW-0804">Transcription</keyword>
<evidence type="ECO:0000313" key="6">
    <source>
        <dbReference type="EMBL" id="GAA2803048.1"/>
    </source>
</evidence>
<sequence length="289" mass="30600">MDTRLLRSFLAVVRTGGITAAAAELAYVQSTVTAHVQSLERQVGARLLDRSASGVVTTAAGERLAEHARRIVDLEDRMFAELADADRAPAGAVRLAAPESVCAYRLPPVFAAVAERFPDVRLSLRPAATRAALNALADRGADLALIFEPSASGEDLDVTDLGPQRMSLIAAPTTGLPAKRRVTVGELASTGVLLMEEGCGYSDELAGLLPTDPPRFGSVETVKRCAEAGLGVALLPTATVEPELADGRLVELRPPKISQQHLWLVRSRSRWLSPAVRAVRSVLADALSA</sequence>
<name>A0ABN3VH97_9PSEU</name>
<comment type="similarity">
    <text evidence="1">Belongs to the LysR transcriptional regulatory family.</text>
</comment>
<dbReference type="Pfam" id="PF03466">
    <property type="entry name" value="LysR_substrate"/>
    <property type="match status" value="1"/>
</dbReference>
<organism evidence="6 7">
    <name type="scientific">Saccharopolyspora taberi</name>
    <dbReference type="NCBI Taxonomy" id="60895"/>
    <lineage>
        <taxon>Bacteria</taxon>
        <taxon>Bacillati</taxon>
        <taxon>Actinomycetota</taxon>
        <taxon>Actinomycetes</taxon>
        <taxon>Pseudonocardiales</taxon>
        <taxon>Pseudonocardiaceae</taxon>
        <taxon>Saccharopolyspora</taxon>
    </lineage>
</organism>
<keyword evidence="2" id="KW-0805">Transcription regulation</keyword>
<dbReference type="Pfam" id="PF00126">
    <property type="entry name" value="HTH_1"/>
    <property type="match status" value="1"/>
</dbReference>
<dbReference type="SUPFAM" id="SSF53850">
    <property type="entry name" value="Periplasmic binding protein-like II"/>
    <property type="match status" value="1"/>
</dbReference>
<dbReference type="SUPFAM" id="SSF46785">
    <property type="entry name" value="Winged helix' DNA-binding domain"/>
    <property type="match status" value="1"/>
</dbReference>
<dbReference type="InterPro" id="IPR000847">
    <property type="entry name" value="LysR_HTH_N"/>
</dbReference>
<evidence type="ECO:0000259" key="5">
    <source>
        <dbReference type="PROSITE" id="PS50931"/>
    </source>
</evidence>
<reference evidence="6 7" key="1">
    <citation type="journal article" date="2019" name="Int. J. Syst. Evol. Microbiol.">
        <title>The Global Catalogue of Microorganisms (GCM) 10K type strain sequencing project: providing services to taxonomists for standard genome sequencing and annotation.</title>
        <authorList>
            <consortium name="The Broad Institute Genomics Platform"/>
            <consortium name="The Broad Institute Genome Sequencing Center for Infectious Disease"/>
            <person name="Wu L."/>
            <person name="Ma J."/>
        </authorList>
    </citation>
    <scope>NUCLEOTIDE SEQUENCE [LARGE SCALE GENOMIC DNA]</scope>
    <source>
        <strain evidence="6 7">JCM 9383</strain>
    </source>
</reference>
<dbReference type="Gene3D" id="3.40.190.290">
    <property type="match status" value="1"/>
</dbReference>
<dbReference type="InterPro" id="IPR036388">
    <property type="entry name" value="WH-like_DNA-bd_sf"/>
</dbReference>
<evidence type="ECO:0000256" key="4">
    <source>
        <dbReference type="ARBA" id="ARBA00023163"/>
    </source>
</evidence>
<evidence type="ECO:0000313" key="7">
    <source>
        <dbReference type="Proteomes" id="UP001500979"/>
    </source>
</evidence>
<keyword evidence="7" id="KW-1185">Reference proteome</keyword>